<reference evidence="1" key="1">
    <citation type="submission" date="2019-11" db="EMBL/GenBank/DDBJ databases">
        <authorList>
            <person name="Liu Y."/>
            <person name="Hou J."/>
            <person name="Li T.-Q."/>
            <person name="Guan C.-H."/>
            <person name="Wu X."/>
            <person name="Wu H.-Z."/>
            <person name="Ling F."/>
            <person name="Zhang R."/>
            <person name="Shi X.-G."/>
            <person name="Ren J.-P."/>
            <person name="Chen E.-F."/>
            <person name="Sun J.-M."/>
        </authorList>
    </citation>
    <scope>NUCLEOTIDE SEQUENCE</scope>
    <source>
        <strain evidence="1">Adult_tree_wgs_1</strain>
        <tissue evidence="1">Leaves</tissue>
    </source>
</reference>
<evidence type="ECO:0000313" key="1">
    <source>
        <dbReference type="EMBL" id="KAF7144189.1"/>
    </source>
</evidence>
<accession>A0A834LNP3</accession>
<comment type="caution">
    <text evidence="1">The sequence shown here is derived from an EMBL/GenBank/DDBJ whole genome shotgun (WGS) entry which is preliminary data.</text>
</comment>
<proteinExistence type="predicted"/>
<protein>
    <submittedName>
        <fullName evidence="1">Uncharacterized protein</fullName>
    </submittedName>
</protein>
<organism evidence="1 2">
    <name type="scientific">Rhododendron simsii</name>
    <name type="common">Sims's rhododendron</name>
    <dbReference type="NCBI Taxonomy" id="118357"/>
    <lineage>
        <taxon>Eukaryota</taxon>
        <taxon>Viridiplantae</taxon>
        <taxon>Streptophyta</taxon>
        <taxon>Embryophyta</taxon>
        <taxon>Tracheophyta</taxon>
        <taxon>Spermatophyta</taxon>
        <taxon>Magnoliopsida</taxon>
        <taxon>eudicotyledons</taxon>
        <taxon>Gunneridae</taxon>
        <taxon>Pentapetalae</taxon>
        <taxon>asterids</taxon>
        <taxon>Ericales</taxon>
        <taxon>Ericaceae</taxon>
        <taxon>Ericoideae</taxon>
        <taxon>Rhodoreae</taxon>
        <taxon>Rhododendron</taxon>
    </lineage>
</organism>
<dbReference type="EMBL" id="WJXA01000005">
    <property type="protein sequence ID" value="KAF7144189.1"/>
    <property type="molecule type" value="Genomic_DNA"/>
</dbReference>
<name>A0A834LNP3_RHOSS</name>
<keyword evidence="2" id="KW-1185">Reference proteome</keyword>
<sequence length="183" mass="20872">MTLKFPRSVSIDTELFVDEGRIGDQRFIYRAITTGVLHVIENSNDARLKGNLPHVYAVKRTLEYLLSFAILLTAWILLIEDTPLKKLDRSNDWGFWNMVNLVRNVDALDETLWLLPHRRSTHPNLNTWDDKAISVSEEIIKKVSKSESREISLEDLSYCMPKAIADQGAVKRIGATQGKFGTD</sequence>
<dbReference type="Proteomes" id="UP000626092">
    <property type="component" value="Unassembled WGS sequence"/>
</dbReference>
<evidence type="ECO:0000313" key="2">
    <source>
        <dbReference type="Proteomes" id="UP000626092"/>
    </source>
</evidence>
<gene>
    <name evidence="1" type="ORF">RHSIM_Rhsim05G0026400</name>
</gene>
<dbReference type="AlphaFoldDB" id="A0A834LNP3"/>